<feature type="binding site" evidence="10">
    <location>
        <position position="134"/>
    </location>
    <ligand>
        <name>Zn(2+)</name>
        <dbReference type="ChEBI" id="CHEBI:29105"/>
        <note>catalytic</note>
    </ligand>
</feature>
<evidence type="ECO:0000313" key="14">
    <source>
        <dbReference type="Proteomes" id="UP000298460"/>
    </source>
</evidence>
<dbReference type="SUPFAM" id="SSF55166">
    <property type="entry name" value="Hedgehog/DD-peptidase"/>
    <property type="match status" value="1"/>
</dbReference>
<feature type="binding site" evidence="10">
    <location>
        <position position="193"/>
    </location>
    <ligand>
        <name>Zn(2+)</name>
        <dbReference type="ChEBI" id="CHEBI:29105"/>
        <note>catalytic</note>
    </ligand>
</feature>
<dbReference type="GO" id="GO:0008270">
    <property type="term" value="F:zinc ion binding"/>
    <property type="evidence" value="ECO:0007669"/>
    <property type="project" value="UniProtKB-UniRule"/>
</dbReference>
<evidence type="ECO:0000256" key="8">
    <source>
        <dbReference type="ARBA" id="ARBA00023049"/>
    </source>
</evidence>
<accession>A0A4Z0RAX8</accession>
<dbReference type="EMBL" id="SPQQ01000002">
    <property type="protein sequence ID" value="TGE38756.1"/>
    <property type="molecule type" value="Genomic_DNA"/>
</dbReference>
<keyword evidence="6 10" id="KW-0862">Zinc</keyword>
<dbReference type="GO" id="GO:0008237">
    <property type="term" value="F:metallopeptidase activity"/>
    <property type="evidence" value="ECO:0007669"/>
    <property type="project" value="UniProtKB-KW"/>
</dbReference>
<dbReference type="InterPro" id="IPR019079">
    <property type="entry name" value="Capsule_synth_CapA"/>
</dbReference>
<comment type="cofactor">
    <cofactor evidence="10">
        <name>Zn(2+)</name>
        <dbReference type="ChEBI" id="CHEBI:29105"/>
    </cofactor>
    <text evidence="10">Binds 1 zinc ion per subunit.</text>
</comment>
<evidence type="ECO:0000256" key="4">
    <source>
        <dbReference type="ARBA" id="ARBA00022723"/>
    </source>
</evidence>
<gene>
    <name evidence="13" type="ORF">E4K67_04535</name>
</gene>
<evidence type="ECO:0000256" key="9">
    <source>
        <dbReference type="ARBA" id="ARBA00023316"/>
    </source>
</evidence>
<proteinExistence type="inferred from homology"/>
<dbReference type="GO" id="GO:0071555">
    <property type="term" value="P:cell wall organization"/>
    <property type="evidence" value="ECO:0007669"/>
    <property type="project" value="UniProtKB-KW"/>
</dbReference>
<evidence type="ECO:0000256" key="11">
    <source>
        <dbReference type="SAM" id="SignalP"/>
    </source>
</evidence>
<keyword evidence="11" id="KW-0732">Signal</keyword>
<evidence type="ECO:0000256" key="1">
    <source>
        <dbReference type="ARBA" id="ARBA00001362"/>
    </source>
</evidence>
<dbReference type="InterPro" id="IPR029052">
    <property type="entry name" value="Metallo-depent_PP-like"/>
</dbReference>
<keyword evidence="4 10" id="KW-0479">Metal-binding</keyword>
<evidence type="ECO:0000256" key="3">
    <source>
        <dbReference type="ARBA" id="ARBA00022670"/>
    </source>
</evidence>
<comment type="similarity">
    <text evidence="10">Belongs to the peptidase M15D family.</text>
</comment>
<dbReference type="InterPro" id="IPR052169">
    <property type="entry name" value="CW_Biosynth-Accessory"/>
</dbReference>
<dbReference type="SMART" id="SM00854">
    <property type="entry name" value="PGA_cap"/>
    <property type="match status" value="1"/>
</dbReference>
<comment type="catalytic activity">
    <reaction evidence="1 10">
        <text>D-alanyl-D-alanine + H2O = 2 D-alanine</text>
        <dbReference type="Rhea" id="RHEA:20661"/>
        <dbReference type="ChEBI" id="CHEBI:15377"/>
        <dbReference type="ChEBI" id="CHEBI:57416"/>
        <dbReference type="ChEBI" id="CHEBI:57822"/>
        <dbReference type="EC" id="3.4.13.22"/>
    </reaction>
</comment>
<dbReference type="AlphaFoldDB" id="A0A4Z0RAX8"/>
<dbReference type="GO" id="GO:0160237">
    <property type="term" value="F:D-Ala-D-Ala dipeptidase activity"/>
    <property type="evidence" value="ECO:0007669"/>
    <property type="project" value="UniProtKB-EC"/>
</dbReference>
<dbReference type="SUPFAM" id="SSF56300">
    <property type="entry name" value="Metallo-dependent phosphatases"/>
    <property type="match status" value="1"/>
</dbReference>
<comment type="caution">
    <text evidence="13">The sequence shown here is derived from an EMBL/GenBank/DDBJ whole genome shotgun (WGS) entry which is preliminary data.</text>
</comment>
<feature type="chain" id="PRO_5021223180" description="D-alanyl-D-alanine dipeptidase" evidence="11">
    <location>
        <begin position="25"/>
        <end position="507"/>
    </location>
</feature>
<evidence type="ECO:0000256" key="5">
    <source>
        <dbReference type="ARBA" id="ARBA00022801"/>
    </source>
</evidence>
<dbReference type="Gene3D" id="3.30.1380.10">
    <property type="match status" value="1"/>
</dbReference>
<keyword evidence="8 10" id="KW-0482">Metalloprotease</keyword>
<evidence type="ECO:0000256" key="10">
    <source>
        <dbReference type="HAMAP-Rule" id="MF_01924"/>
    </source>
</evidence>
<protein>
    <recommendedName>
        <fullName evidence="10">D-alanyl-D-alanine dipeptidase</fullName>
        <shortName evidence="10">D-Ala-D-Ala dipeptidase</shortName>
        <ecNumber evidence="10">3.4.13.22</ecNumber>
    </recommendedName>
</protein>
<organism evidence="13 14">
    <name type="scientific">Desulfosporosinus fructosivorans</name>
    <dbReference type="NCBI Taxonomy" id="2018669"/>
    <lineage>
        <taxon>Bacteria</taxon>
        <taxon>Bacillati</taxon>
        <taxon>Bacillota</taxon>
        <taxon>Clostridia</taxon>
        <taxon>Eubacteriales</taxon>
        <taxon>Desulfitobacteriaceae</taxon>
        <taxon>Desulfosporosinus</taxon>
    </lineage>
</organism>
<name>A0A4Z0RAX8_9FIRM</name>
<dbReference type="EC" id="3.4.13.22" evidence="10"/>
<dbReference type="InterPro" id="IPR009045">
    <property type="entry name" value="Zn_M74/Hedgehog-like"/>
</dbReference>
<keyword evidence="5 10" id="KW-0378">Hydrolase</keyword>
<evidence type="ECO:0000256" key="2">
    <source>
        <dbReference type="ARBA" id="ARBA00005662"/>
    </source>
</evidence>
<evidence type="ECO:0000256" key="6">
    <source>
        <dbReference type="ARBA" id="ARBA00022833"/>
    </source>
</evidence>
<keyword evidence="7 10" id="KW-0224">Dipeptidase</keyword>
<feature type="domain" description="Capsule synthesis protein CapA" evidence="12">
    <location>
        <begin position="223"/>
        <end position="461"/>
    </location>
</feature>
<dbReference type="PANTHER" id="PTHR33393">
    <property type="entry name" value="POLYGLUTAMINE SYNTHESIS ACCESSORY PROTEIN RV0574C-RELATED"/>
    <property type="match status" value="1"/>
</dbReference>
<feature type="active site" description="Proton donor/acceptor" evidence="10">
    <location>
        <position position="190"/>
    </location>
</feature>
<keyword evidence="14" id="KW-1185">Reference proteome</keyword>
<feature type="binding site" evidence="10">
    <location>
        <position position="141"/>
    </location>
    <ligand>
        <name>Zn(2+)</name>
        <dbReference type="ChEBI" id="CHEBI:29105"/>
        <note>catalytic</note>
    </ligand>
</feature>
<dbReference type="HAMAP" id="MF_01924">
    <property type="entry name" value="A_A_dipeptidase"/>
    <property type="match status" value="1"/>
</dbReference>
<comment type="similarity">
    <text evidence="2">Belongs to the CapA family.</text>
</comment>
<dbReference type="GO" id="GO:0006508">
    <property type="term" value="P:proteolysis"/>
    <property type="evidence" value="ECO:0007669"/>
    <property type="project" value="UniProtKB-KW"/>
</dbReference>
<dbReference type="InterPro" id="IPR000755">
    <property type="entry name" value="A_A_dipeptidase"/>
</dbReference>
<dbReference type="CDD" id="cd07381">
    <property type="entry name" value="MPP_CapA"/>
    <property type="match status" value="1"/>
</dbReference>
<keyword evidence="9" id="KW-0961">Cell wall biogenesis/degradation</keyword>
<sequence>MFKRFLAILISFTFVFGFTAQVRAADSPLHQDILDTKKKTDFVDIQQIIPSVDLDIKYATTDNFTHTKLYDSSKAFLRRGTAEKLKKVADEVEEKGYRLKIWDAYRSPEAQYAMWDLVPDTRYVANPHKGYSNHSRGSAVDLTLVDIQGTELAMPTSFDNFTDAAARTNENAKYLKKVMVKHGFKALATEWWHFDDKDSYTPADFAQETTSFVMRQNEKTSISISAIGDVTLGQDERYLYKGSFDHYYKLNGAGYFFAGVKKILSEDDLTVANLEGTLTEATEKPDKRLQGSQAFFFKGNPYYTEILKDGSIEAVNLANNHCLDYLNKGFTDTVSTLDHAGIASFGDDKIMIYEKNGVKVGLIGVNTLGPLEEGVNLENLMSELRLNIQALKERTSLIVVSFHWGTENKNNSTQGQRELGRYAVDQGADLVLGHHPHVIQPYEIYQGKCIVYSLGNFVFGGNSNPWNKDTEIFRQQFNFVNDKLVGISAPLIIPCRLSSSFKPEPLK</sequence>
<dbReference type="Proteomes" id="UP000298460">
    <property type="component" value="Unassembled WGS sequence"/>
</dbReference>
<reference evidence="13 14" key="1">
    <citation type="submission" date="2019-03" db="EMBL/GenBank/DDBJ databases">
        <title>Draft Genome Sequence of Desulfosporosinus fructosivorans Strain 63.6F, Isolated from Marine Sediment in the Baltic Sea.</title>
        <authorList>
            <person name="Hausmann B."/>
            <person name="Vandieken V."/>
            <person name="Pjevac P."/>
            <person name="Schreck K."/>
            <person name="Herbold C.W."/>
            <person name="Loy A."/>
        </authorList>
    </citation>
    <scope>NUCLEOTIDE SEQUENCE [LARGE SCALE GENOMIC DNA]</scope>
    <source>
        <strain evidence="13 14">63.6F</strain>
    </source>
</reference>
<dbReference type="OrthoDB" id="9810906at2"/>
<dbReference type="Pfam" id="PF01427">
    <property type="entry name" value="Peptidase_M15"/>
    <property type="match status" value="1"/>
</dbReference>
<evidence type="ECO:0000256" key="7">
    <source>
        <dbReference type="ARBA" id="ARBA00022997"/>
    </source>
</evidence>
<feature type="site" description="Transition state stabilizer" evidence="10">
    <location>
        <position position="106"/>
    </location>
</feature>
<dbReference type="Gene3D" id="3.60.21.10">
    <property type="match status" value="1"/>
</dbReference>
<dbReference type="RefSeq" id="WP_135545251.1">
    <property type="nucleotide sequence ID" value="NZ_SPQQ01000002.1"/>
</dbReference>
<comment type="function">
    <text evidence="10">Catalyzes hydrolysis of the D-alanyl-D-alanine dipeptide.</text>
</comment>
<feature type="signal peptide" evidence="11">
    <location>
        <begin position="1"/>
        <end position="24"/>
    </location>
</feature>
<evidence type="ECO:0000259" key="12">
    <source>
        <dbReference type="SMART" id="SM00854"/>
    </source>
</evidence>
<dbReference type="CDD" id="cd14840">
    <property type="entry name" value="D-Ala-D-Ala_dipeptidase_Aad"/>
    <property type="match status" value="1"/>
</dbReference>
<dbReference type="Pfam" id="PF09587">
    <property type="entry name" value="PGA_cap"/>
    <property type="match status" value="1"/>
</dbReference>
<evidence type="ECO:0000313" key="13">
    <source>
        <dbReference type="EMBL" id="TGE38756.1"/>
    </source>
</evidence>
<dbReference type="PANTHER" id="PTHR33393:SF11">
    <property type="entry name" value="POLYGLUTAMINE SYNTHESIS ACCESSORY PROTEIN RV0574C-RELATED"/>
    <property type="match status" value="1"/>
</dbReference>
<keyword evidence="3 10" id="KW-0645">Protease</keyword>